<evidence type="ECO:0000313" key="3">
    <source>
        <dbReference type="Proteomes" id="UP000002051"/>
    </source>
</evidence>
<accession>A0A072TUF5</accession>
<dbReference type="EnsemblPlants" id="KEH21159">
    <property type="protein sequence ID" value="KEH21159"/>
    <property type="gene ID" value="MTR_8g099055"/>
</dbReference>
<reference evidence="1 3" key="2">
    <citation type="journal article" date="2014" name="BMC Genomics">
        <title>An improved genome release (version Mt4.0) for the model legume Medicago truncatula.</title>
        <authorList>
            <person name="Tang H."/>
            <person name="Krishnakumar V."/>
            <person name="Bidwell S."/>
            <person name="Rosen B."/>
            <person name="Chan A."/>
            <person name="Zhou S."/>
            <person name="Gentzbittel L."/>
            <person name="Childs K.L."/>
            <person name="Yandell M."/>
            <person name="Gundlach H."/>
            <person name="Mayer K.F."/>
            <person name="Schwartz D.C."/>
            <person name="Town C.D."/>
        </authorList>
    </citation>
    <scope>GENOME REANNOTATION</scope>
    <source>
        <strain evidence="1">A17</strain>
        <strain evidence="2 3">cv. Jemalong A17</strain>
    </source>
</reference>
<dbReference type="AlphaFoldDB" id="A0A072TUF5"/>
<organism evidence="1 3">
    <name type="scientific">Medicago truncatula</name>
    <name type="common">Barrel medic</name>
    <name type="synonym">Medicago tribuloides</name>
    <dbReference type="NCBI Taxonomy" id="3880"/>
    <lineage>
        <taxon>Eukaryota</taxon>
        <taxon>Viridiplantae</taxon>
        <taxon>Streptophyta</taxon>
        <taxon>Embryophyta</taxon>
        <taxon>Tracheophyta</taxon>
        <taxon>Spermatophyta</taxon>
        <taxon>Magnoliopsida</taxon>
        <taxon>eudicotyledons</taxon>
        <taxon>Gunneridae</taxon>
        <taxon>Pentapetalae</taxon>
        <taxon>rosids</taxon>
        <taxon>fabids</taxon>
        <taxon>Fabales</taxon>
        <taxon>Fabaceae</taxon>
        <taxon>Papilionoideae</taxon>
        <taxon>50 kb inversion clade</taxon>
        <taxon>NPAAA clade</taxon>
        <taxon>Hologalegina</taxon>
        <taxon>IRL clade</taxon>
        <taxon>Trifolieae</taxon>
        <taxon>Medicago</taxon>
    </lineage>
</organism>
<gene>
    <name evidence="1" type="ordered locus">MTR_8g099055</name>
</gene>
<dbReference type="HOGENOM" id="CLU_2137246_0_0_1"/>
<keyword evidence="3" id="KW-1185">Reference proteome</keyword>
<proteinExistence type="predicted"/>
<keyword evidence="1" id="KW-0472">Membrane</keyword>
<name>A0A072TUF5_MEDTR</name>
<dbReference type="EMBL" id="CM001224">
    <property type="protein sequence ID" value="KEH21159.1"/>
    <property type="molecule type" value="Genomic_DNA"/>
</dbReference>
<sequence>MVSQCDPFASHACAAFSAFCIYLFEISISRYNHTQRNLLLVIREVIWLKDHPFHLMKPLKVIISGLIELTLSAQRPIQVGHSSRSMGSAIAVHAPRRRFCYLSIFPSHMQVKY</sequence>
<reference evidence="2" key="3">
    <citation type="submission" date="2015-04" db="UniProtKB">
        <authorList>
            <consortium name="EnsemblPlants"/>
        </authorList>
    </citation>
    <scope>IDENTIFICATION</scope>
    <source>
        <strain evidence="2">cv. Jemalong A17</strain>
    </source>
</reference>
<evidence type="ECO:0000313" key="1">
    <source>
        <dbReference type="EMBL" id="KEH21159.1"/>
    </source>
</evidence>
<evidence type="ECO:0000313" key="2">
    <source>
        <dbReference type="EnsemblPlants" id="KEH21159"/>
    </source>
</evidence>
<dbReference type="Proteomes" id="UP000002051">
    <property type="component" value="Chromosome 8"/>
</dbReference>
<protein>
    <submittedName>
        <fullName evidence="1">Transmembrane protein, putative</fullName>
    </submittedName>
</protein>
<reference evidence="1 3" key="1">
    <citation type="journal article" date="2011" name="Nature">
        <title>The Medicago genome provides insight into the evolution of rhizobial symbioses.</title>
        <authorList>
            <person name="Young N.D."/>
            <person name="Debelle F."/>
            <person name="Oldroyd G.E."/>
            <person name="Geurts R."/>
            <person name="Cannon S.B."/>
            <person name="Udvardi M.K."/>
            <person name="Benedito V.A."/>
            <person name="Mayer K.F."/>
            <person name="Gouzy J."/>
            <person name="Schoof H."/>
            <person name="Van de Peer Y."/>
            <person name="Proost S."/>
            <person name="Cook D.R."/>
            <person name="Meyers B.C."/>
            <person name="Spannagl M."/>
            <person name="Cheung F."/>
            <person name="De Mita S."/>
            <person name="Krishnakumar V."/>
            <person name="Gundlach H."/>
            <person name="Zhou S."/>
            <person name="Mudge J."/>
            <person name="Bharti A.K."/>
            <person name="Murray J.D."/>
            <person name="Naoumkina M.A."/>
            <person name="Rosen B."/>
            <person name="Silverstein K.A."/>
            <person name="Tang H."/>
            <person name="Rombauts S."/>
            <person name="Zhao P.X."/>
            <person name="Zhou P."/>
            <person name="Barbe V."/>
            <person name="Bardou P."/>
            <person name="Bechner M."/>
            <person name="Bellec A."/>
            <person name="Berger A."/>
            <person name="Berges H."/>
            <person name="Bidwell S."/>
            <person name="Bisseling T."/>
            <person name="Choisne N."/>
            <person name="Couloux A."/>
            <person name="Denny R."/>
            <person name="Deshpande S."/>
            <person name="Dai X."/>
            <person name="Doyle J.J."/>
            <person name="Dudez A.M."/>
            <person name="Farmer A.D."/>
            <person name="Fouteau S."/>
            <person name="Franken C."/>
            <person name="Gibelin C."/>
            <person name="Gish J."/>
            <person name="Goldstein S."/>
            <person name="Gonzalez A.J."/>
            <person name="Green P.J."/>
            <person name="Hallab A."/>
            <person name="Hartog M."/>
            <person name="Hua A."/>
            <person name="Humphray S.J."/>
            <person name="Jeong D.H."/>
            <person name="Jing Y."/>
            <person name="Jocker A."/>
            <person name="Kenton S.M."/>
            <person name="Kim D.J."/>
            <person name="Klee K."/>
            <person name="Lai H."/>
            <person name="Lang C."/>
            <person name="Lin S."/>
            <person name="Macmil S.L."/>
            <person name="Magdelenat G."/>
            <person name="Matthews L."/>
            <person name="McCorrison J."/>
            <person name="Monaghan E.L."/>
            <person name="Mun J.H."/>
            <person name="Najar F.Z."/>
            <person name="Nicholson C."/>
            <person name="Noirot C."/>
            <person name="O'Bleness M."/>
            <person name="Paule C.R."/>
            <person name="Poulain J."/>
            <person name="Prion F."/>
            <person name="Qin B."/>
            <person name="Qu C."/>
            <person name="Retzel E.F."/>
            <person name="Riddle C."/>
            <person name="Sallet E."/>
            <person name="Samain S."/>
            <person name="Samson N."/>
            <person name="Sanders I."/>
            <person name="Saurat O."/>
            <person name="Scarpelli C."/>
            <person name="Schiex T."/>
            <person name="Segurens B."/>
            <person name="Severin A.J."/>
            <person name="Sherrier D.J."/>
            <person name="Shi R."/>
            <person name="Sims S."/>
            <person name="Singer S.R."/>
            <person name="Sinharoy S."/>
            <person name="Sterck L."/>
            <person name="Viollet A."/>
            <person name="Wang B.B."/>
            <person name="Wang K."/>
            <person name="Wang M."/>
            <person name="Wang X."/>
            <person name="Warfsmann J."/>
            <person name="Weissenbach J."/>
            <person name="White D.D."/>
            <person name="White J.D."/>
            <person name="Wiley G.B."/>
            <person name="Wincker P."/>
            <person name="Xing Y."/>
            <person name="Yang L."/>
            <person name="Yao Z."/>
            <person name="Ying F."/>
            <person name="Zhai J."/>
            <person name="Zhou L."/>
            <person name="Zuber A."/>
            <person name="Denarie J."/>
            <person name="Dixon R.A."/>
            <person name="May G.D."/>
            <person name="Schwartz D.C."/>
            <person name="Rogers J."/>
            <person name="Quetier F."/>
            <person name="Town C.D."/>
            <person name="Roe B.A."/>
        </authorList>
    </citation>
    <scope>NUCLEOTIDE SEQUENCE [LARGE SCALE GENOMIC DNA]</scope>
    <source>
        <strain evidence="1">A17</strain>
        <strain evidence="2 3">cv. Jemalong A17</strain>
    </source>
</reference>
<keyword evidence="1" id="KW-0812">Transmembrane</keyword>